<protein>
    <submittedName>
        <fullName evidence="2">Nima-related kinase 5</fullName>
    </submittedName>
</protein>
<evidence type="ECO:0000313" key="3">
    <source>
        <dbReference type="Proteomes" id="UP000652219"/>
    </source>
</evidence>
<proteinExistence type="predicted"/>
<name>A0A8H6MKG2_9PEZI</name>
<evidence type="ECO:0000313" key="2">
    <source>
        <dbReference type="EMBL" id="KAF6795036.1"/>
    </source>
</evidence>
<accession>A0A8H6MKG2</accession>
<feature type="region of interest" description="Disordered" evidence="1">
    <location>
        <begin position="83"/>
        <end position="111"/>
    </location>
</feature>
<dbReference type="Proteomes" id="UP000652219">
    <property type="component" value="Unassembled WGS sequence"/>
</dbReference>
<dbReference type="AlphaFoldDB" id="A0A8H6MKG2"/>
<keyword evidence="2" id="KW-0808">Transferase</keyword>
<reference evidence="2 3" key="1">
    <citation type="journal article" date="2020" name="Phytopathology">
        <title>Genome Sequence Resources of Colletotrichum truncatum, C. plurivorum, C. musicola, and C. sojae: Four Species Pathogenic to Soybean (Glycine max).</title>
        <authorList>
            <person name="Rogerio F."/>
            <person name="Boufleur T.R."/>
            <person name="Ciampi-Guillardi M."/>
            <person name="Sukno S.A."/>
            <person name="Thon M.R."/>
            <person name="Massola Junior N.S."/>
            <person name="Baroncelli R."/>
        </authorList>
    </citation>
    <scope>NUCLEOTIDE SEQUENCE [LARGE SCALE GENOMIC DNA]</scope>
    <source>
        <strain evidence="2 3">LFN0009</strain>
    </source>
</reference>
<keyword evidence="2" id="KW-0418">Kinase</keyword>
<dbReference type="EMBL" id="WIGN01000396">
    <property type="protein sequence ID" value="KAF6795036.1"/>
    <property type="molecule type" value="Genomic_DNA"/>
</dbReference>
<comment type="caution">
    <text evidence="2">The sequence shown here is derived from an EMBL/GenBank/DDBJ whole genome shotgun (WGS) entry which is preliminary data.</text>
</comment>
<organism evidence="2 3">
    <name type="scientific">Colletotrichum sojae</name>
    <dbReference type="NCBI Taxonomy" id="2175907"/>
    <lineage>
        <taxon>Eukaryota</taxon>
        <taxon>Fungi</taxon>
        <taxon>Dikarya</taxon>
        <taxon>Ascomycota</taxon>
        <taxon>Pezizomycotina</taxon>
        <taxon>Sordariomycetes</taxon>
        <taxon>Hypocreomycetidae</taxon>
        <taxon>Glomerellales</taxon>
        <taxon>Glomerellaceae</taxon>
        <taxon>Colletotrichum</taxon>
        <taxon>Colletotrichum orchidearum species complex</taxon>
    </lineage>
</organism>
<evidence type="ECO:0000256" key="1">
    <source>
        <dbReference type="SAM" id="MobiDB-lite"/>
    </source>
</evidence>
<feature type="compositionally biased region" description="Basic and acidic residues" evidence="1">
    <location>
        <begin position="84"/>
        <end position="93"/>
    </location>
</feature>
<keyword evidence="3" id="KW-1185">Reference proteome</keyword>
<gene>
    <name evidence="2" type="ORF">CSOJ01_13523</name>
</gene>
<sequence length="111" mass="12332">MPRHPNVLRPAHKLATLGDQRGDGDLVAVCGTLQPLYAGGDLGSRIEKSNALGARIPLEMKAWWCPDMAAAVAQNHRHANTYRMESDRPRLRYTEYAGPPRRNVEEDVLGD</sequence>
<dbReference type="GO" id="GO:0016301">
    <property type="term" value="F:kinase activity"/>
    <property type="evidence" value="ECO:0007669"/>
    <property type="project" value="UniProtKB-KW"/>
</dbReference>